<gene>
    <name evidence="1" type="ORF">LCGC14_2464930</name>
</gene>
<sequence>MIRFINLTGQIYDTDKPKHTQEHLIAYFDTVSDRFLEFETEQVFVSLKDMLKFIESVEGSV</sequence>
<dbReference type="AlphaFoldDB" id="A0A0F9E605"/>
<accession>A0A0F9E605</accession>
<name>A0A0F9E605_9ZZZZ</name>
<organism evidence="1">
    <name type="scientific">marine sediment metagenome</name>
    <dbReference type="NCBI Taxonomy" id="412755"/>
    <lineage>
        <taxon>unclassified sequences</taxon>
        <taxon>metagenomes</taxon>
        <taxon>ecological metagenomes</taxon>
    </lineage>
</organism>
<evidence type="ECO:0000313" key="1">
    <source>
        <dbReference type="EMBL" id="KKL19493.1"/>
    </source>
</evidence>
<protein>
    <submittedName>
        <fullName evidence="1">Uncharacterized protein</fullName>
    </submittedName>
</protein>
<proteinExistence type="predicted"/>
<reference evidence="1" key="1">
    <citation type="journal article" date="2015" name="Nature">
        <title>Complex archaea that bridge the gap between prokaryotes and eukaryotes.</title>
        <authorList>
            <person name="Spang A."/>
            <person name="Saw J.H."/>
            <person name="Jorgensen S.L."/>
            <person name="Zaremba-Niedzwiedzka K."/>
            <person name="Martijn J."/>
            <person name="Lind A.E."/>
            <person name="van Eijk R."/>
            <person name="Schleper C."/>
            <person name="Guy L."/>
            <person name="Ettema T.J."/>
        </authorList>
    </citation>
    <scope>NUCLEOTIDE SEQUENCE</scope>
</reference>
<dbReference type="EMBL" id="LAZR01038470">
    <property type="protein sequence ID" value="KKL19493.1"/>
    <property type="molecule type" value="Genomic_DNA"/>
</dbReference>
<feature type="non-terminal residue" evidence="1">
    <location>
        <position position="61"/>
    </location>
</feature>
<comment type="caution">
    <text evidence="1">The sequence shown here is derived from an EMBL/GenBank/DDBJ whole genome shotgun (WGS) entry which is preliminary data.</text>
</comment>